<proteinExistence type="predicted"/>
<name>A0AAV7QU34_PLEWA</name>
<dbReference type="AlphaFoldDB" id="A0AAV7QU34"/>
<sequence>MEEGRHVTFNTHHPMGIRSGRAARAAQLPLSLGRLHRTAPAALGNSCTQPPGGPTSFTPLPTAVQGSKFGLLRRRSSERTLLLWPF</sequence>
<dbReference type="Proteomes" id="UP001066276">
    <property type="component" value="Chromosome 6"/>
</dbReference>
<organism evidence="1 2">
    <name type="scientific">Pleurodeles waltl</name>
    <name type="common">Iberian ribbed newt</name>
    <dbReference type="NCBI Taxonomy" id="8319"/>
    <lineage>
        <taxon>Eukaryota</taxon>
        <taxon>Metazoa</taxon>
        <taxon>Chordata</taxon>
        <taxon>Craniata</taxon>
        <taxon>Vertebrata</taxon>
        <taxon>Euteleostomi</taxon>
        <taxon>Amphibia</taxon>
        <taxon>Batrachia</taxon>
        <taxon>Caudata</taxon>
        <taxon>Salamandroidea</taxon>
        <taxon>Salamandridae</taxon>
        <taxon>Pleurodelinae</taxon>
        <taxon>Pleurodeles</taxon>
    </lineage>
</organism>
<accession>A0AAV7QU34</accession>
<evidence type="ECO:0000313" key="2">
    <source>
        <dbReference type="Proteomes" id="UP001066276"/>
    </source>
</evidence>
<dbReference type="EMBL" id="JANPWB010000010">
    <property type="protein sequence ID" value="KAJ1142957.1"/>
    <property type="molecule type" value="Genomic_DNA"/>
</dbReference>
<reference evidence="1" key="1">
    <citation type="journal article" date="2022" name="bioRxiv">
        <title>Sequencing and chromosome-scale assembly of the giantPleurodeles waltlgenome.</title>
        <authorList>
            <person name="Brown T."/>
            <person name="Elewa A."/>
            <person name="Iarovenko S."/>
            <person name="Subramanian E."/>
            <person name="Araus A.J."/>
            <person name="Petzold A."/>
            <person name="Susuki M."/>
            <person name="Suzuki K.-i.T."/>
            <person name="Hayashi T."/>
            <person name="Toyoda A."/>
            <person name="Oliveira C."/>
            <person name="Osipova E."/>
            <person name="Leigh N.D."/>
            <person name="Simon A."/>
            <person name="Yun M.H."/>
        </authorList>
    </citation>
    <scope>NUCLEOTIDE SEQUENCE</scope>
    <source>
        <strain evidence="1">20211129_DDA</strain>
        <tissue evidence="1">Liver</tissue>
    </source>
</reference>
<gene>
    <name evidence="1" type="ORF">NDU88_009269</name>
</gene>
<evidence type="ECO:0000313" key="1">
    <source>
        <dbReference type="EMBL" id="KAJ1142957.1"/>
    </source>
</evidence>
<protein>
    <submittedName>
        <fullName evidence="1">Uncharacterized protein</fullName>
    </submittedName>
</protein>
<keyword evidence="2" id="KW-1185">Reference proteome</keyword>
<comment type="caution">
    <text evidence="1">The sequence shown here is derived from an EMBL/GenBank/DDBJ whole genome shotgun (WGS) entry which is preliminary data.</text>
</comment>